<comment type="caution">
    <text evidence="2">The sequence shown here is derived from an EMBL/GenBank/DDBJ whole genome shotgun (WGS) entry which is preliminary data.</text>
</comment>
<dbReference type="Proteomes" id="UP000193498">
    <property type="component" value="Unassembled WGS sequence"/>
</dbReference>
<gene>
    <name evidence="2" type="ORF">K493DRAFT_317272</name>
</gene>
<keyword evidence="1" id="KW-1133">Transmembrane helix</keyword>
<keyword evidence="3" id="KW-1185">Reference proteome</keyword>
<keyword evidence="1" id="KW-0812">Transmembrane</keyword>
<feature type="transmembrane region" description="Helical" evidence="1">
    <location>
        <begin position="16"/>
        <end position="38"/>
    </location>
</feature>
<evidence type="ECO:0000313" key="3">
    <source>
        <dbReference type="Proteomes" id="UP000193498"/>
    </source>
</evidence>
<reference evidence="2 3" key="1">
    <citation type="submission" date="2016-07" db="EMBL/GenBank/DDBJ databases">
        <title>Pervasive Adenine N6-methylation of Active Genes in Fungi.</title>
        <authorList>
            <consortium name="DOE Joint Genome Institute"/>
            <person name="Mondo S.J."/>
            <person name="Dannebaum R.O."/>
            <person name="Kuo R.C."/>
            <person name="Labutti K."/>
            <person name="Haridas S."/>
            <person name="Kuo A."/>
            <person name="Salamov A."/>
            <person name="Ahrendt S.R."/>
            <person name="Lipzen A."/>
            <person name="Sullivan W."/>
            <person name="Andreopoulos W.B."/>
            <person name="Clum A."/>
            <person name="Lindquist E."/>
            <person name="Daum C."/>
            <person name="Ramamoorthy G.K."/>
            <person name="Gryganskyi A."/>
            <person name="Culley D."/>
            <person name="Magnuson J.K."/>
            <person name="James T.Y."/>
            <person name="O'Malley M.A."/>
            <person name="Stajich J.E."/>
            <person name="Spatafora J.W."/>
            <person name="Visel A."/>
            <person name="Grigoriev I.V."/>
        </authorList>
    </citation>
    <scope>NUCLEOTIDE SEQUENCE [LARGE SCALE GENOMIC DNA]</scope>
    <source>
        <strain evidence="2 3">CBS 931.73</strain>
    </source>
</reference>
<name>A0A1Y1Y152_9FUNG</name>
<dbReference type="AlphaFoldDB" id="A0A1Y1Y152"/>
<sequence>MFVILTLVFGVRTLHLPWWLILVPVGLMVVNFGLIIAVRGQIRSVNAEEVFLIQSLPRIEVARPRQPIATTLQSPPPTYAAAAAEPPAYINPLKSPSYVSLVPTHTELEAPSNPHDSVSIEMP</sequence>
<accession>A0A1Y1Y152</accession>
<proteinExistence type="predicted"/>
<evidence type="ECO:0000256" key="1">
    <source>
        <dbReference type="SAM" id="Phobius"/>
    </source>
</evidence>
<evidence type="ECO:0008006" key="4">
    <source>
        <dbReference type="Google" id="ProtNLM"/>
    </source>
</evidence>
<evidence type="ECO:0000313" key="2">
    <source>
        <dbReference type="EMBL" id="ORX91446.1"/>
    </source>
</evidence>
<protein>
    <recommendedName>
        <fullName evidence="4">Transmembrane protein</fullName>
    </recommendedName>
</protein>
<dbReference type="EMBL" id="MCFE01000321">
    <property type="protein sequence ID" value="ORX91446.1"/>
    <property type="molecule type" value="Genomic_DNA"/>
</dbReference>
<organism evidence="2 3">
    <name type="scientific">Basidiobolus meristosporus CBS 931.73</name>
    <dbReference type="NCBI Taxonomy" id="1314790"/>
    <lineage>
        <taxon>Eukaryota</taxon>
        <taxon>Fungi</taxon>
        <taxon>Fungi incertae sedis</taxon>
        <taxon>Zoopagomycota</taxon>
        <taxon>Entomophthoromycotina</taxon>
        <taxon>Basidiobolomycetes</taxon>
        <taxon>Basidiobolales</taxon>
        <taxon>Basidiobolaceae</taxon>
        <taxon>Basidiobolus</taxon>
    </lineage>
</organism>
<keyword evidence="1" id="KW-0472">Membrane</keyword>
<dbReference type="InParanoid" id="A0A1Y1Y152"/>